<dbReference type="HOGENOM" id="CLU_164558_1_1_4"/>
<keyword evidence="2" id="KW-1185">Reference proteome</keyword>
<dbReference type="KEGG" id="cbaa:SRAA_1955"/>
<sequence>MRLTEHQAQLIAQLAHEMAGEQARVRVFGSRLDDEARGGDLDLMLELPEPADNPTLLVARFSARVTRLMQGRKVDVVLAAPNLMRLPIHEVAFREGKIL</sequence>
<dbReference type="EMBL" id="AP014568">
    <property type="protein sequence ID" value="BAO81809.1"/>
    <property type="molecule type" value="Genomic_DNA"/>
</dbReference>
<evidence type="ECO:0000313" key="1">
    <source>
        <dbReference type="EMBL" id="BAO81809.1"/>
    </source>
</evidence>
<dbReference type="Gene3D" id="3.30.460.10">
    <property type="entry name" value="Beta Polymerase, domain 2"/>
    <property type="match status" value="1"/>
</dbReference>
<reference evidence="1 2" key="1">
    <citation type="journal article" date="2014" name="Nat. Commun.">
        <title>Physiological and genomic features of highly alkaliphilic hydrogen-utilizing Betaproteobacteria from a continental serpentinizing site.</title>
        <authorList>
            <person name="Suzuki S."/>
            <person name="Kuenen J.G."/>
            <person name="Schipper K."/>
            <person name="van der Velde S."/>
            <person name="Ishii S."/>
            <person name="Wu A."/>
            <person name="Sorokin D.Y."/>
            <person name="Tenney A."/>
            <person name="Meng X.Y."/>
            <person name="Morrill P.L."/>
            <person name="Kamagata Y."/>
            <person name="Muyzer G."/>
            <person name="Nealson K.H."/>
        </authorList>
    </citation>
    <scope>NUCLEOTIDE SEQUENCE [LARGE SCALE GENOMIC DNA]</scope>
    <source>
        <strain evidence="1 2">A1</strain>
    </source>
</reference>
<protein>
    <recommendedName>
        <fullName evidence="3">DNA polymerase III subunit beta</fullName>
    </recommendedName>
</protein>
<dbReference type="RefSeq" id="WP_045532410.1">
    <property type="nucleotide sequence ID" value="NZ_AP014568.1"/>
</dbReference>
<dbReference type="STRING" id="1458425.SRAA_1955"/>
<dbReference type="AlphaFoldDB" id="A0A060NSE4"/>
<name>A0A060NSE4_9BURK</name>
<dbReference type="Proteomes" id="UP000067461">
    <property type="component" value="Chromosome"/>
</dbReference>
<accession>A0A060NSE4</accession>
<dbReference type="InterPro" id="IPR043519">
    <property type="entry name" value="NT_sf"/>
</dbReference>
<dbReference type="SUPFAM" id="SSF81301">
    <property type="entry name" value="Nucleotidyltransferase"/>
    <property type="match status" value="1"/>
</dbReference>
<evidence type="ECO:0000313" key="2">
    <source>
        <dbReference type="Proteomes" id="UP000067461"/>
    </source>
</evidence>
<evidence type="ECO:0008006" key="3">
    <source>
        <dbReference type="Google" id="ProtNLM"/>
    </source>
</evidence>
<gene>
    <name evidence="1" type="ORF">SRAA_1955</name>
</gene>
<organism evidence="1 2">
    <name type="scientific">Serpentinimonas raichei</name>
    <dbReference type="NCBI Taxonomy" id="1458425"/>
    <lineage>
        <taxon>Bacteria</taxon>
        <taxon>Pseudomonadati</taxon>
        <taxon>Pseudomonadota</taxon>
        <taxon>Betaproteobacteria</taxon>
        <taxon>Burkholderiales</taxon>
        <taxon>Comamonadaceae</taxon>
        <taxon>Serpentinimonas</taxon>
    </lineage>
</organism>
<proteinExistence type="predicted"/>